<evidence type="ECO:0000256" key="4">
    <source>
        <dbReference type="ARBA" id="ARBA00022475"/>
    </source>
</evidence>
<dbReference type="Pfam" id="PF01925">
    <property type="entry name" value="TauE"/>
    <property type="match status" value="1"/>
</dbReference>
<feature type="transmembrane region" description="Helical" evidence="8">
    <location>
        <begin position="104"/>
        <end position="124"/>
    </location>
</feature>
<dbReference type="Proteomes" id="UP000503264">
    <property type="component" value="Chromosome"/>
</dbReference>
<feature type="transmembrane region" description="Helical" evidence="8">
    <location>
        <begin position="76"/>
        <end position="98"/>
    </location>
</feature>
<evidence type="ECO:0000256" key="6">
    <source>
        <dbReference type="ARBA" id="ARBA00022989"/>
    </source>
</evidence>
<keyword evidence="6 8" id="KW-1133">Transmembrane helix</keyword>
<evidence type="ECO:0000313" key="9">
    <source>
        <dbReference type="EMBL" id="QCD45083.1"/>
    </source>
</evidence>
<evidence type="ECO:0000256" key="8">
    <source>
        <dbReference type="RuleBase" id="RU363041"/>
    </source>
</evidence>
<feature type="transmembrane region" description="Helical" evidence="8">
    <location>
        <begin position="6"/>
        <end position="33"/>
    </location>
</feature>
<evidence type="ECO:0000256" key="3">
    <source>
        <dbReference type="ARBA" id="ARBA00022448"/>
    </source>
</evidence>
<dbReference type="RefSeq" id="WP_171993936.1">
    <property type="nucleotide sequence ID" value="NZ_CP012542.1"/>
</dbReference>
<dbReference type="GO" id="GO:0005886">
    <property type="term" value="C:plasma membrane"/>
    <property type="evidence" value="ECO:0007669"/>
    <property type="project" value="UniProtKB-SubCell"/>
</dbReference>
<evidence type="ECO:0000256" key="7">
    <source>
        <dbReference type="ARBA" id="ARBA00023136"/>
    </source>
</evidence>
<accession>A0A6G5QHA5</accession>
<comment type="subcellular location">
    <subcellularLocation>
        <location evidence="1 8">Cell membrane</location>
        <topology evidence="1 8">Multi-pass membrane protein</topology>
    </subcellularLocation>
</comment>
<organism evidence="9 10">
    <name type="scientific">Campylobacter mucosalis CCUG 21559</name>
    <dbReference type="NCBI Taxonomy" id="1032067"/>
    <lineage>
        <taxon>Bacteria</taxon>
        <taxon>Pseudomonadati</taxon>
        <taxon>Campylobacterota</taxon>
        <taxon>Epsilonproteobacteria</taxon>
        <taxon>Campylobacterales</taxon>
        <taxon>Campylobacteraceae</taxon>
        <taxon>Campylobacter</taxon>
    </lineage>
</organism>
<dbReference type="InterPro" id="IPR002781">
    <property type="entry name" value="TM_pro_TauE-like"/>
</dbReference>
<name>A0A6G5QHA5_9BACT</name>
<keyword evidence="5 8" id="KW-0812">Transmembrane</keyword>
<sequence length="253" mass="27437">MEFEIWVYFLLFGVAFLAGLIDAIAGGGGLIALPALMAVGIPPHAALATNKLQGTFGSFTAAVNFAKKGLINFNEILIGIVFTFIGAVFGTILILFLNAQILKIIVPFCLIAIFIYTIFMPKVGENDRQARMKPKIFYIIFGFVLGFYDGFFGPGAGSFWTFSMVALLGLNMKKSVAHTKALNFTSNVVSLAVFIIGGQILWLIGLLMGVGQVFGAFVGSNLVVKKEVKFIRTIFLVVVGATIIKLIWDFLKS</sequence>
<keyword evidence="3" id="KW-0813">Transport</keyword>
<comment type="similarity">
    <text evidence="2 8">Belongs to the 4-toluene sulfonate uptake permease (TSUP) (TC 2.A.102) family.</text>
</comment>
<feature type="transmembrane region" description="Helical" evidence="8">
    <location>
        <begin position="136"/>
        <end position="168"/>
    </location>
</feature>
<dbReference type="PANTHER" id="PTHR30269">
    <property type="entry name" value="TRANSMEMBRANE PROTEIN YFCA"/>
    <property type="match status" value="1"/>
</dbReference>
<dbReference type="PANTHER" id="PTHR30269:SF0">
    <property type="entry name" value="MEMBRANE TRANSPORTER PROTEIN YFCA-RELATED"/>
    <property type="match status" value="1"/>
</dbReference>
<evidence type="ECO:0000256" key="2">
    <source>
        <dbReference type="ARBA" id="ARBA00009142"/>
    </source>
</evidence>
<keyword evidence="4 8" id="KW-1003">Cell membrane</keyword>
<evidence type="ECO:0000313" key="10">
    <source>
        <dbReference type="Proteomes" id="UP000503264"/>
    </source>
</evidence>
<gene>
    <name evidence="9" type="ORF">CMUC_1318</name>
</gene>
<reference evidence="9 10" key="1">
    <citation type="submission" date="2016-07" db="EMBL/GenBank/DDBJ databases">
        <title>Comparative genomics of the Campylobacter concisus group.</title>
        <authorList>
            <person name="Miller W.G."/>
            <person name="Yee E."/>
            <person name="Chapman M.H."/>
            <person name="Huynh S."/>
            <person name="Bono J.L."/>
            <person name="On S.L.W."/>
            <person name="StLeger J."/>
            <person name="Foster G."/>
            <person name="Parker C.T."/>
        </authorList>
    </citation>
    <scope>NUCLEOTIDE SEQUENCE [LARGE SCALE GENOMIC DNA]</scope>
    <source>
        <strain evidence="9 10">CCUG 21559</strain>
    </source>
</reference>
<proteinExistence type="inferred from homology"/>
<feature type="transmembrane region" description="Helical" evidence="8">
    <location>
        <begin position="230"/>
        <end position="248"/>
    </location>
</feature>
<protein>
    <recommendedName>
        <fullName evidence="8">Probable membrane transporter protein</fullName>
    </recommendedName>
</protein>
<evidence type="ECO:0000256" key="5">
    <source>
        <dbReference type="ARBA" id="ARBA00022692"/>
    </source>
</evidence>
<dbReference type="InterPro" id="IPR052017">
    <property type="entry name" value="TSUP"/>
</dbReference>
<keyword evidence="7 8" id="KW-0472">Membrane</keyword>
<evidence type="ECO:0000256" key="1">
    <source>
        <dbReference type="ARBA" id="ARBA00004651"/>
    </source>
</evidence>
<feature type="transmembrane region" description="Helical" evidence="8">
    <location>
        <begin position="188"/>
        <end position="218"/>
    </location>
</feature>
<keyword evidence="10" id="KW-1185">Reference proteome</keyword>
<dbReference type="EMBL" id="CP012542">
    <property type="protein sequence ID" value="QCD45083.1"/>
    <property type="molecule type" value="Genomic_DNA"/>
</dbReference>
<dbReference type="AlphaFoldDB" id="A0A6G5QHA5"/>